<dbReference type="Pfam" id="PF17973">
    <property type="entry name" value="bMG10"/>
    <property type="match status" value="1"/>
</dbReference>
<feature type="signal peptide" evidence="2">
    <location>
        <begin position="1"/>
        <end position="22"/>
    </location>
</feature>
<dbReference type="EMBL" id="JAESIY010000009">
    <property type="protein sequence ID" value="MBL3657869.1"/>
    <property type="molecule type" value="Genomic_DNA"/>
</dbReference>
<evidence type="ECO:0000256" key="2">
    <source>
        <dbReference type="SAM" id="SignalP"/>
    </source>
</evidence>
<dbReference type="InterPro" id="IPR001599">
    <property type="entry name" value="Macroglobln_a2"/>
</dbReference>
<feature type="domain" description="Alpha-2-macroglobulin" evidence="4">
    <location>
        <begin position="1428"/>
        <end position="1518"/>
    </location>
</feature>
<dbReference type="InterPro" id="IPR037066">
    <property type="entry name" value="Plug_dom_sf"/>
</dbReference>
<protein>
    <submittedName>
        <fullName evidence="5">Carboxypeptidase-like regulatory domain-containing protein</fullName>
    </submittedName>
</protein>
<evidence type="ECO:0000259" key="3">
    <source>
        <dbReference type="SMART" id="SM01359"/>
    </source>
</evidence>
<dbReference type="GO" id="GO:0004180">
    <property type="term" value="F:carboxypeptidase activity"/>
    <property type="evidence" value="ECO:0007669"/>
    <property type="project" value="UniProtKB-KW"/>
</dbReference>
<evidence type="ECO:0000313" key="5">
    <source>
        <dbReference type="EMBL" id="MBL3657869.1"/>
    </source>
</evidence>
<dbReference type="Proteomes" id="UP000659388">
    <property type="component" value="Unassembled WGS sequence"/>
</dbReference>
<evidence type="ECO:0000256" key="1">
    <source>
        <dbReference type="ARBA" id="ARBA00010556"/>
    </source>
</evidence>
<dbReference type="Gene3D" id="2.170.130.10">
    <property type="entry name" value="TonB-dependent receptor, plug domain"/>
    <property type="match status" value="1"/>
</dbReference>
<dbReference type="InterPro" id="IPR041246">
    <property type="entry name" value="Bact_MG10"/>
</dbReference>
<organism evidence="5 6">
    <name type="scientific">Fulvivirga sediminis</name>
    <dbReference type="NCBI Taxonomy" id="2803949"/>
    <lineage>
        <taxon>Bacteria</taxon>
        <taxon>Pseudomonadati</taxon>
        <taxon>Bacteroidota</taxon>
        <taxon>Cytophagia</taxon>
        <taxon>Cytophagales</taxon>
        <taxon>Fulvivirgaceae</taxon>
        <taxon>Fulvivirga</taxon>
    </lineage>
</organism>
<evidence type="ECO:0000259" key="4">
    <source>
        <dbReference type="SMART" id="SM01360"/>
    </source>
</evidence>
<dbReference type="PANTHER" id="PTHR40094:SF1">
    <property type="entry name" value="UBIQUITIN DOMAIN-CONTAINING PROTEIN"/>
    <property type="match status" value="1"/>
</dbReference>
<dbReference type="RefSeq" id="WP_202245652.1">
    <property type="nucleotide sequence ID" value="NZ_JAESIY010000009.1"/>
</dbReference>
<dbReference type="InterPro" id="IPR011625">
    <property type="entry name" value="A2M_N_BRD"/>
</dbReference>
<dbReference type="SMART" id="SM01359">
    <property type="entry name" value="A2M_N_2"/>
    <property type="match status" value="1"/>
</dbReference>
<dbReference type="InterPro" id="IPR047565">
    <property type="entry name" value="Alpha-macroglob_thiol-ester_cl"/>
</dbReference>
<comment type="similarity">
    <text evidence="1">Belongs to the protease inhibitor I39 (alpha-2-macroglobulin) family. Bacterial alpha-2-macroglobulin subfamily.</text>
</comment>
<gene>
    <name evidence="5" type="ORF">JL102_17090</name>
</gene>
<dbReference type="SUPFAM" id="SSF48239">
    <property type="entry name" value="Terpenoid cyclases/Protein prenyltransferases"/>
    <property type="match status" value="1"/>
</dbReference>
<feature type="chain" id="PRO_5037001665" evidence="2">
    <location>
        <begin position="23"/>
        <end position="2202"/>
    </location>
</feature>
<dbReference type="SUPFAM" id="SSF49464">
    <property type="entry name" value="Carboxypeptidase regulatory domain-like"/>
    <property type="match status" value="1"/>
</dbReference>
<dbReference type="Gene3D" id="1.50.10.20">
    <property type="match status" value="1"/>
</dbReference>
<sequence>MIKLLFTCCTLLLLLGPGAVSDSEPDNYLELWKEVYGYELDGLPKSANAVVEKIYVQAKKDNNEEQLIKALIYQSKFSLELEENAQLKIFSRFKREINTAQGVSKNVLESLLANMLHQYFNGNRWRIYRRTETTDKVDSIDFRTWDLHTLLKEISTHYENSLRNSSLLEKTSIDKFKELIKESPQSYQYSPTLYDFLAHQAIEFYTTGESTITSPAYKFYIDDSAYLDIALVKLESPDSLSLEFQALQTYQHLVNFHKADENPAAYIMIRLEALEFINRLGIYNNKNRLLHNELKKFWQDYQQYESSTLIAYKRASLFVDSDKPLALQIAESAIEEYPNSYGTEQCKALVSQIKRKEMRLEAEKYVPISSHSLMKIEYKNLDSLHFKIYRVSPDQYKTFYSLYTDSAQLANIKKWTDIKEWGVRLKNFGDYELHSTEILLPKLPNGRYVIFSSDQPFVDNNQLYSYQVIQFTDMALVQNRDNREYNYHIIDRTNGEPIKNAEVILKNNGRTSFFYNKSFTTNSQGVFKCNGPSNYNNYDAIITTKGDTAYFDNYYMSKIRSGKNTRESVDVKAFLFTDRSIYRPGQTVYFKGILVKRQGNRSSIVPAEYVGVTLEDVNGEEVGMVELRSNEYGSFSGEFILPRSGLTGQYTLHVDESYEHDSQLYDEIMNDFEWSAQSISVEEYKRPRFEVEFDAVKQSYRVNDTIKVFGEAAAFAGSKVTEAKVSYTITRKVEYPRWYYWSYDYYYPSTSGQEITHGETTTDGAGKYVIDFKALPDETVDKESLPIFIYEVNAEVTDVNGETRSATTTVQVGYHTMVAHMDIPDQLNRNDIPKEFTVSTENLNSQFTPAKGSIEIYRMVEDNRITRPRPWSVPDHQRFSEEEFHRLFPHEKYYDDTLEEGKKELVTTLNFNTSESKIVSWPNIKDWRLSNYEMVLNTKDSFDNEVIDKRRFKLIDPDRKVPGTNDLFTISTDKSTYQPGEEVKLSLASAADEVFVTLLIEKDYQIVEQKVIRLKNEVKTINIPIEEKDLGGFAILYHYACYNSFDANSLIIPVTKSIPKLEIETSVFRDKLQPGAEETWKFKVLGENNEKLSAELLASMYDASLDQFKPHEWRFSPYHTKTYYTYSNSSARQSFGSEGAVIRNRRSLYPSPYTIQKDDFYWFGFSFNNNRYANSQYLSLLKRIRKFETKESVTEAVFDNNIRVRYVEGLVTNSAGDPLPGVNIIVKGTNRGAVTDIDGHYSIKASKTDLLVFRFIGFTSTEVSVKDKNRINAILGEDVSQLSEVVVVGYGMENKRSRLGFAVSAVSNADGMVEVADEEAIEEEIIFEEAPREDIAASLQGKVAGVQIRGASSIMNENSEALYVLDGKVVSKDEINPKDLASAKMLKGDEATALYGSRAANGVIIFTSKAALEEELSQVQARTNLKETAFFFPQLRTDENGEISFEFTAPEALTRWKLQLLAHDKDLHIGQKTLQAVTQKELMVTPNAPRFLRESDEIIIAAKISSLSDEALQGFAALQLYDATTGESIDQKLELEDKTKNFEIEPKGNTSVSWRLSIPAGLQAVEYKVVAKAGNFSDGEQSVLPVLTNRMLVTETMSMDVHSGESKTFTLDKLKKNTSKTLTHHKLTLEITSNPAWYAVQALPYLMEYPYECAEQTFSRFYANSLGSHIVNANPKIAKVFDQWKEADALVSALEKNEELKSLIISETPWLRDAENETEQKKRIALLFDLNHMQDQQTAVVNKLKQMQFENGGFPWFAGSDRANRYITQHIITGIAHLQKLGVEVDDLDEVVKKAMPYLESELIDDYKELIKYSKMSKDAKKYMAEKHITPIHIQYLYLRSFYPDQKVSSQLQPALDYYTGQAKEFWKDERLMQQGMIALIHHKSGEDKLANGILKSLDECSITSEEMGMYWKANESSYFWYQAPIETQALMIEVFTELGGENQQRNVDNLKLWLLKHKQTNQWTSTKATTEAVYALLLKGSSWLDVNETLEVKLGKQAVDLKNDDGSMPEAGTGYIKKAYDGAEITPAMAEVTLTKKDKGVAWGALYWQYFENLDKITSASSPLSLTKKVFKVVNTDTGEKLEDLSANGLQVGDRIRVRIELKVDREMDFVHMKDMRASGLEPINVLSSFKYQDGLGYYESTRDASTNFFFEHLTEGVFVFEYDLRANNAGDFSNGITSIQCMYAPEFSNHSEGIRLEIEQ</sequence>
<name>A0A937FB07_9BACT</name>
<dbReference type="Pfam" id="PF01835">
    <property type="entry name" value="MG2"/>
    <property type="match status" value="1"/>
</dbReference>
<dbReference type="GO" id="GO:0004866">
    <property type="term" value="F:endopeptidase inhibitor activity"/>
    <property type="evidence" value="ECO:0007669"/>
    <property type="project" value="InterPro"/>
</dbReference>
<dbReference type="Pfam" id="PF13715">
    <property type="entry name" value="CarbopepD_reg_2"/>
    <property type="match status" value="1"/>
</dbReference>
<dbReference type="Pfam" id="PF00207">
    <property type="entry name" value="A2M"/>
    <property type="match status" value="1"/>
</dbReference>
<proteinExistence type="inferred from homology"/>
<dbReference type="SMART" id="SM01360">
    <property type="entry name" value="A2M"/>
    <property type="match status" value="1"/>
</dbReference>
<dbReference type="Gene3D" id="2.60.40.1120">
    <property type="entry name" value="Carboxypeptidase-like, regulatory domain"/>
    <property type="match status" value="1"/>
</dbReference>
<keyword evidence="5" id="KW-0378">Hydrolase</keyword>
<comment type="caution">
    <text evidence="5">The sequence shown here is derived from an EMBL/GenBank/DDBJ whole genome shotgun (WGS) entry which is preliminary data.</text>
</comment>
<dbReference type="SUPFAM" id="SSF56935">
    <property type="entry name" value="Porins"/>
    <property type="match status" value="1"/>
</dbReference>
<dbReference type="PANTHER" id="PTHR40094">
    <property type="entry name" value="ALPHA-2-MACROGLOBULIN HOMOLOG"/>
    <property type="match status" value="1"/>
</dbReference>
<accession>A0A937FB07</accession>
<dbReference type="Gene3D" id="2.60.40.1930">
    <property type="match status" value="1"/>
</dbReference>
<evidence type="ECO:0000313" key="6">
    <source>
        <dbReference type="Proteomes" id="UP000659388"/>
    </source>
</evidence>
<keyword evidence="6" id="KW-1185">Reference proteome</keyword>
<dbReference type="Pfam" id="PF07703">
    <property type="entry name" value="A2M_BRD"/>
    <property type="match status" value="1"/>
</dbReference>
<feature type="domain" description="Alpha-2-macroglobulin bait region" evidence="3">
    <location>
        <begin position="968"/>
        <end position="1108"/>
    </location>
</feature>
<dbReference type="InterPro" id="IPR008930">
    <property type="entry name" value="Terpenoid_cyclase/PrenylTrfase"/>
</dbReference>
<dbReference type="InterPro" id="IPR002890">
    <property type="entry name" value="MG2"/>
</dbReference>
<dbReference type="InterPro" id="IPR008969">
    <property type="entry name" value="CarboxyPept-like_regulatory"/>
</dbReference>
<dbReference type="SMART" id="SM01419">
    <property type="entry name" value="Thiol-ester_cl"/>
    <property type="match status" value="1"/>
</dbReference>
<keyword evidence="5" id="KW-0645">Protease</keyword>
<keyword evidence="5" id="KW-0121">Carboxypeptidase</keyword>
<dbReference type="InterPro" id="IPR051802">
    <property type="entry name" value="YfhM-like"/>
</dbReference>
<reference evidence="5" key="1">
    <citation type="submission" date="2021-01" db="EMBL/GenBank/DDBJ databases">
        <title>Fulvivirga kasyanovii gen. nov., sp nov., a novel member of the phylum Bacteroidetes isolated from seawater in a mussel farm.</title>
        <authorList>
            <person name="Zhao L.-H."/>
            <person name="Wang Z.-J."/>
        </authorList>
    </citation>
    <scope>NUCLEOTIDE SEQUENCE</scope>
    <source>
        <strain evidence="5">2943</strain>
    </source>
</reference>
<keyword evidence="2" id="KW-0732">Signal</keyword>